<dbReference type="InterPro" id="IPR019787">
    <property type="entry name" value="Znf_PHD-finger"/>
</dbReference>
<evidence type="ECO:0000256" key="11">
    <source>
        <dbReference type="ARBA" id="ARBA00038371"/>
    </source>
</evidence>
<organism evidence="19 20">
    <name type="scientific">Coregonus suidteri</name>
    <dbReference type="NCBI Taxonomy" id="861788"/>
    <lineage>
        <taxon>Eukaryota</taxon>
        <taxon>Metazoa</taxon>
        <taxon>Chordata</taxon>
        <taxon>Craniata</taxon>
        <taxon>Vertebrata</taxon>
        <taxon>Euteleostomi</taxon>
        <taxon>Actinopterygii</taxon>
        <taxon>Neopterygii</taxon>
        <taxon>Teleostei</taxon>
        <taxon>Protacanthopterygii</taxon>
        <taxon>Salmoniformes</taxon>
        <taxon>Salmonidae</taxon>
        <taxon>Coregoninae</taxon>
        <taxon>Coregonus</taxon>
    </lineage>
</organism>
<evidence type="ECO:0000256" key="1">
    <source>
        <dbReference type="ARBA" id="ARBA00004120"/>
    </source>
</evidence>
<dbReference type="Gene3D" id="3.30.40.10">
    <property type="entry name" value="Zinc/RING finger domain, C3HC4 (zinc finger)"/>
    <property type="match status" value="2"/>
</dbReference>
<dbReference type="PROSITE" id="PS50016">
    <property type="entry name" value="ZF_PHD_2"/>
    <property type="match status" value="1"/>
</dbReference>
<comment type="subcellular location">
    <subcellularLocation>
        <location evidence="1">Cytoplasm</location>
        <location evidence="1">Cytoskeleton</location>
        <location evidence="1">Cilium basal body</location>
    </subcellularLocation>
    <subcellularLocation>
        <location evidence="2">Nucleus</location>
    </subcellularLocation>
</comment>
<dbReference type="InterPro" id="IPR001965">
    <property type="entry name" value="Znf_PHD"/>
</dbReference>
<evidence type="ECO:0000256" key="15">
    <source>
        <dbReference type="PROSITE-ProRule" id="PRU00146"/>
    </source>
</evidence>
<keyword evidence="9" id="KW-0206">Cytoskeleton</keyword>
<evidence type="ECO:0000256" key="2">
    <source>
        <dbReference type="ARBA" id="ARBA00004123"/>
    </source>
</evidence>
<dbReference type="GO" id="GO:0008270">
    <property type="term" value="F:zinc ion binding"/>
    <property type="evidence" value="ECO:0007669"/>
    <property type="project" value="UniProtKB-KW"/>
</dbReference>
<evidence type="ECO:0000256" key="4">
    <source>
        <dbReference type="ARBA" id="ARBA00022737"/>
    </source>
</evidence>
<evidence type="ECO:0000256" key="5">
    <source>
        <dbReference type="ARBA" id="ARBA00022771"/>
    </source>
</evidence>
<keyword evidence="3" id="KW-0479">Metal-binding</keyword>
<dbReference type="PANTHER" id="PTHR13793:SF79">
    <property type="entry name" value="PROTEIN JADE-1"/>
    <property type="match status" value="1"/>
</dbReference>
<evidence type="ECO:0000256" key="7">
    <source>
        <dbReference type="ARBA" id="ARBA00023015"/>
    </source>
</evidence>
<sequence length="1084" mass="125542">MRGERYPLLRELYLDTPPHRPDVLLHHYTLTSPRLTMKRSRHPSSSEEDSDNGSNSTSWSQHSQPRRANGKKPSEVFRTDFITAMKLHDTYHLNPEDYYVLADPWRQEWEKGVQVPVSPHTIPQPVARGVAEKGTEVMFSKPKKWIRSGCSGALGYVDIQTLAEGTCRYDLNDTDVAWLELINHQFSQMGMVLLDEMTMERVMEEFERRCYDRMSHAVATEEGLGIEYDEDVVCDICRSPDSEDNNEMVFCDKCNICVHQACYGILKVPKGSWLCRTCALGILPKCQLCPKKGGAMKPTRSGTKWVHVSCALWIPEVSIGNPEKMEPITNMSHIPSNRWALTCCLCKDPTGACIQCSAKSCRTAFHVSCALQSSLEMNTILTEQDEVKFKAFCPKHSGLEGEQDGEGEEGKEGARDKKWRKSDRVRGDEVPPLPTPAPVPTPQEEVNLRQIKLQQLEEEFYQLVDFKEVANHLQLPPETVDFLYQYWKLKRRANHSQPLLTPQKEEEESLARREHDVLLRRLQLFTHLRQDLERVRNLTYMVTRREKIKRSLWRIQEQIFTHQALLLDQEIINGCLNDSVVLSVVSAPMAVLGYSGLKTHRRDRGRGGHRKGGLHLPHSLTGGGRHVRGETDNHTRGETDNHTRGERDNHTRVERDNHTRGETDNHTRVERDNHTRGERDNHTRGERENHTRGERENHTRVETDNHTRVETDINTRVETDINSRMESRESGRFRVEGRRSLRKEVPEPEQQKISRRRGEEDQGTEERKKRRREEEDQGTEKRRRGEDQGMEERKKGRGEEDQGMEKRRRGEEDQGMEERRGEEDQGTERRRGEEDQGTKERKRRRGEEDQGTKERERRRGEEDQRTKERRRGEDQGTRRRGEDQGTRERRRGEEDQGTRERRRGLKESSIKAKTSEKPASRVSDMTDARINVSDMIEARVRLTRIKVHNVTEARVRLTRVRVSDHVTEVKDRKARLSGTEDSQSDPRDTTVPMTTKHNGWLASGPGGSNLKNWGKFRIPKRSERPKEEPSIPNPPQSRPLNHNPPQSRPLNHNPPQCRPLNHNPPQRRPPNHNPPQGRPPNHNP</sequence>
<evidence type="ECO:0000259" key="18">
    <source>
        <dbReference type="PROSITE" id="PS51805"/>
    </source>
</evidence>
<dbReference type="PROSITE" id="PS01359">
    <property type="entry name" value="ZF_PHD_1"/>
    <property type="match status" value="1"/>
</dbReference>
<feature type="compositionally biased region" description="Polar residues" evidence="16">
    <location>
        <begin position="1038"/>
        <end position="1054"/>
    </location>
</feature>
<feature type="compositionally biased region" description="Basic and acidic residues" evidence="16">
    <location>
        <begin position="408"/>
        <end position="429"/>
    </location>
</feature>
<evidence type="ECO:0000256" key="13">
    <source>
        <dbReference type="ARBA" id="ARBA00041998"/>
    </source>
</evidence>
<dbReference type="FunFam" id="3.30.40.10:FF:000004">
    <property type="entry name" value="Jade family PHD finger 2"/>
    <property type="match status" value="1"/>
</dbReference>
<proteinExistence type="inferred from homology"/>
<evidence type="ECO:0000313" key="19">
    <source>
        <dbReference type="EMBL" id="KAK6306794.1"/>
    </source>
</evidence>
<keyword evidence="7" id="KW-0805">Transcription regulation</keyword>
<gene>
    <name evidence="19" type="ORF">J4Q44_G00219420</name>
</gene>
<comment type="caution">
    <text evidence="19">The sequence shown here is derived from an EMBL/GenBank/DDBJ whole genome shotgun (WGS) entry which is preliminary data.</text>
</comment>
<evidence type="ECO:0000256" key="14">
    <source>
        <dbReference type="ARBA" id="ARBA00042970"/>
    </source>
</evidence>
<feature type="non-terminal residue" evidence="19">
    <location>
        <position position="1084"/>
    </location>
</feature>
<feature type="compositionally biased region" description="Basic residues" evidence="16">
    <location>
        <begin position="599"/>
        <end position="613"/>
    </location>
</feature>
<comment type="similarity">
    <text evidence="11">Belongs to the JADE family.</text>
</comment>
<evidence type="ECO:0000256" key="9">
    <source>
        <dbReference type="ARBA" id="ARBA00023212"/>
    </source>
</evidence>
<feature type="region of interest" description="Disordered" evidence="16">
    <location>
        <begin position="398"/>
        <end position="442"/>
    </location>
</feature>
<feature type="domain" description="PHD-type" evidence="17">
    <location>
        <begin position="231"/>
        <end position="281"/>
    </location>
</feature>
<feature type="region of interest" description="Disordered" evidence="16">
    <location>
        <begin position="34"/>
        <end position="75"/>
    </location>
</feature>
<dbReference type="CDD" id="cd15573">
    <property type="entry name" value="PHD_JADE"/>
    <property type="match status" value="1"/>
</dbReference>
<feature type="region of interest" description="Disordered" evidence="16">
    <location>
        <begin position="599"/>
        <end position="926"/>
    </location>
</feature>
<dbReference type="CDD" id="cd15671">
    <property type="entry name" value="ePHD_JADE"/>
    <property type="match status" value="1"/>
</dbReference>
<keyword evidence="5 15" id="KW-0863">Zinc-finger</keyword>
<feature type="compositionally biased region" description="Basic and acidic residues" evidence="16">
    <location>
        <begin position="1020"/>
        <end position="1029"/>
    </location>
</feature>
<dbReference type="SUPFAM" id="SSF57903">
    <property type="entry name" value="FYVE/PHD zinc finger"/>
    <property type="match status" value="1"/>
</dbReference>
<keyword evidence="9" id="KW-0963">Cytoplasm</keyword>
<evidence type="ECO:0000256" key="3">
    <source>
        <dbReference type="ARBA" id="ARBA00022723"/>
    </source>
</evidence>
<dbReference type="GO" id="GO:0006357">
    <property type="term" value="P:regulation of transcription by RNA polymerase II"/>
    <property type="evidence" value="ECO:0007669"/>
    <property type="project" value="TreeGrafter"/>
</dbReference>
<accession>A0AAN8LCR5</accession>
<evidence type="ECO:0000256" key="6">
    <source>
        <dbReference type="ARBA" id="ARBA00022833"/>
    </source>
</evidence>
<keyword evidence="8" id="KW-0804">Transcription</keyword>
<dbReference type="GO" id="GO:0000123">
    <property type="term" value="C:histone acetyltransferase complex"/>
    <property type="evidence" value="ECO:0007669"/>
    <property type="project" value="TreeGrafter"/>
</dbReference>
<keyword evidence="6" id="KW-0862">Zinc</keyword>
<dbReference type="InterPro" id="IPR019786">
    <property type="entry name" value="Zinc_finger_PHD-type_CS"/>
</dbReference>
<dbReference type="EMBL" id="JAGTTL010000020">
    <property type="protein sequence ID" value="KAK6306794.1"/>
    <property type="molecule type" value="Genomic_DNA"/>
</dbReference>
<keyword evidence="4" id="KW-0677">Repeat</keyword>
<name>A0AAN8LCR5_9TELE</name>
<feature type="compositionally biased region" description="Pro residues" evidence="16">
    <location>
        <begin position="431"/>
        <end position="441"/>
    </location>
</feature>
<dbReference type="InterPro" id="IPR013083">
    <property type="entry name" value="Znf_RING/FYVE/PHD"/>
</dbReference>
<dbReference type="InterPro" id="IPR034732">
    <property type="entry name" value="EPHD"/>
</dbReference>
<dbReference type="InterPro" id="IPR050701">
    <property type="entry name" value="Histone_Mod_Regulator"/>
</dbReference>
<feature type="region of interest" description="Disordered" evidence="16">
    <location>
        <begin position="964"/>
        <end position="1084"/>
    </location>
</feature>
<dbReference type="FunFam" id="3.30.40.10:FF:000030">
    <property type="entry name" value="Protein Jade-1 isoform 1"/>
    <property type="match status" value="1"/>
</dbReference>
<dbReference type="Pfam" id="PF13831">
    <property type="entry name" value="PHD_2"/>
    <property type="match status" value="1"/>
</dbReference>
<feature type="compositionally biased region" description="Pro residues" evidence="16">
    <location>
        <begin position="1066"/>
        <end position="1084"/>
    </location>
</feature>
<dbReference type="PANTHER" id="PTHR13793">
    <property type="entry name" value="PHD FINGER PROTEINS"/>
    <property type="match status" value="1"/>
</dbReference>
<dbReference type="Pfam" id="PF13832">
    <property type="entry name" value="zf-HC5HC2H_2"/>
    <property type="match status" value="1"/>
</dbReference>
<reference evidence="19 20" key="1">
    <citation type="submission" date="2021-04" db="EMBL/GenBank/DDBJ databases">
        <authorList>
            <person name="De Guttry C."/>
            <person name="Zahm M."/>
            <person name="Klopp C."/>
            <person name="Cabau C."/>
            <person name="Louis A."/>
            <person name="Berthelot C."/>
            <person name="Parey E."/>
            <person name="Roest Crollius H."/>
            <person name="Montfort J."/>
            <person name="Robinson-Rechavi M."/>
            <person name="Bucao C."/>
            <person name="Bouchez O."/>
            <person name="Gislard M."/>
            <person name="Lluch J."/>
            <person name="Milhes M."/>
            <person name="Lampietro C."/>
            <person name="Lopez Roques C."/>
            <person name="Donnadieu C."/>
            <person name="Braasch I."/>
            <person name="Desvignes T."/>
            <person name="Postlethwait J."/>
            <person name="Bobe J."/>
            <person name="Wedekind C."/>
            <person name="Guiguen Y."/>
        </authorList>
    </citation>
    <scope>NUCLEOTIDE SEQUENCE [LARGE SCALE GENOMIC DNA]</scope>
    <source>
        <strain evidence="19">Cs_M1</strain>
        <tissue evidence="19">Blood</tissue>
    </source>
</reference>
<evidence type="ECO:0000313" key="20">
    <source>
        <dbReference type="Proteomes" id="UP001356427"/>
    </source>
</evidence>
<dbReference type="AlphaFoldDB" id="A0AAN8LCR5"/>
<feature type="domain" description="PHD-type" evidence="18">
    <location>
        <begin position="283"/>
        <end position="397"/>
    </location>
</feature>
<dbReference type="PROSITE" id="PS51805">
    <property type="entry name" value="EPHD"/>
    <property type="match status" value="1"/>
</dbReference>
<evidence type="ECO:0000256" key="8">
    <source>
        <dbReference type="ARBA" id="ARBA00023163"/>
    </source>
</evidence>
<evidence type="ECO:0000256" key="12">
    <source>
        <dbReference type="ARBA" id="ARBA00040212"/>
    </source>
</evidence>
<evidence type="ECO:0000259" key="17">
    <source>
        <dbReference type="PROSITE" id="PS50016"/>
    </source>
</evidence>
<protein>
    <recommendedName>
        <fullName evidence="12">Protein Jade-1</fullName>
    </recommendedName>
    <alternativeName>
        <fullName evidence="13">Jade family PHD finger protein 1</fullName>
    </alternativeName>
    <alternativeName>
        <fullName evidence="14">PHD finger protein 17</fullName>
    </alternativeName>
</protein>
<feature type="compositionally biased region" description="Basic and acidic residues" evidence="16">
    <location>
        <begin position="627"/>
        <end position="926"/>
    </location>
</feature>
<evidence type="ECO:0000256" key="10">
    <source>
        <dbReference type="ARBA" id="ARBA00023242"/>
    </source>
</evidence>
<dbReference type="Proteomes" id="UP001356427">
    <property type="component" value="Unassembled WGS sequence"/>
</dbReference>
<keyword evidence="10" id="KW-0539">Nucleus</keyword>
<keyword evidence="20" id="KW-1185">Reference proteome</keyword>
<dbReference type="GO" id="GO:0005634">
    <property type="term" value="C:nucleus"/>
    <property type="evidence" value="ECO:0007669"/>
    <property type="project" value="UniProtKB-SubCell"/>
</dbReference>
<dbReference type="SMART" id="SM00249">
    <property type="entry name" value="PHD"/>
    <property type="match status" value="2"/>
</dbReference>
<evidence type="ECO:0000256" key="16">
    <source>
        <dbReference type="SAM" id="MobiDB-lite"/>
    </source>
</evidence>
<dbReference type="InterPro" id="IPR011011">
    <property type="entry name" value="Znf_FYVE_PHD"/>
</dbReference>